<dbReference type="InterPro" id="IPR057066">
    <property type="entry name" value="Ig_ILCR1"/>
</dbReference>
<keyword evidence="2" id="KW-0472">Membrane</keyword>
<gene>
    <name evidence="4" type="ORF">RRG08_035955</name>
</gene>
<sequence length="401" mass="45894">MSEELTETRAARCTSIYCHLYEMAFTQYVERKKMAVLIFGHVVLLSSLCVDFALSGNKSCTLEVFEQTSANLIKDLCLEEYEKEECRPFSKTFNRSNLPESFSIPDDEDSVQKPKSLKIVMTINHFIRGRTRYHIPGASVTWSSPDDRLSRENTKGYLLIWEHRTNLMCSLFKLDSNKTDLLSEEQLRFHYNIQHLEPRKSFLVKVYSIPPPKSLEESQKTSTFASFQISAGPTIRPYTDPGEWIPPVTARPIEGGAIEVKIGHSPSRFNLTQFKVMLVKRSFDENNTFKTTFYKEPPGSQKPSGLVSFTNLDNDEYKISIHVIDPFLKQVGKCLCWIKETNVRHCQNSCGSVQTDWIKVSVHVREETDQPKSERSTASSPSEFNTCIIIIALLTLQNVMF</sequence>
<dbReference type="Pfam" id="PF23608">
    <property type="entry name" value="Ig_ILCR1"/>
    <property type="match status" value="1"/>
</dbReference>
<evidence type="ECO:0000256" key="1">
    <source>
        <dbReference type="ARBA" id="ARBA00004251"/>
    </source>
</evidence>
<comment type="caution">
    <text evidence="4">The sequence shown here is derived from an EMBL/GenBank/DDBJ whole genome shotgun (WGS) entry which is preliminary data.</text>
</comment>
<proteinExistence type="predicted"/>
<evidence type="ECO:0000313" key="4">
    <source>
        <dbReference type="EMBL" id="KAK3792623.1"/>
    </source>
</evidence>
<protein>
    <recommendedName>
        <fullName evidence="3">ILCR1 Ig-like domain-containing protein</fullName>
    </recommendedName>
</protein>
<evidence type="ECO:0000256" key="2">
    <source>
        <dbReference type="ARBA" id="ARBA00022475"/>
    </source>
</evidence>
<comment type="subcellular location">
    <subcellularLocation>
        <location evidence="1">Cell membrane</location>
        <topology evidence="1">Single-pass type I membrane protein</topology>
    </subcellularLocation>
</comment>
<dbReference type="InterPro" id="IPR038683">
    <property type="entry name" value="IL17RA/B_FnIII-like_1_sf"/>
</dbReference>
<feature type="domain" description="ILCR1 Ig-like" evidence="3">
    <location>
        <begin position="253"/>
        <end position="357"/>
    </location>
</feature>
<keyword evidence="5" id="KW-1185">Reference proteome</keyword>
<evidence type="ECO:0000313" key="5">
    <source>
        <dbReference type="Proteomes" id="UP001283361"/>
    </source>
</evidence>
<accession>A0AAE1ARK0</accession>
<dbReference type="EMBL" id="JAWDGP010001361">
    <property type="protein sequence ID" value="KAK3792623.1"/>
    <property type="molecule type" value="Genomic_DNA"/>
</dbReference>
<dbReference type="GO" id="GO:0005886">
    <property type="term" value="C:plasma membrane"/>
    <property type="evidence" value="ECO:0007669"/>
    <property type="project" value="UniProtKB-SubCell"/>
</dbReference>
<dbReference type="Gene3D" id="2.60.40.2160">
    <property type="entry name" value="Interleukin-17 receptor A/B, fibronectin-III-like domain 1"/>
    <property type="match status" value="1"/>
</dbReference>
<dbReference type="Proteomes" id="UP001283361">
    <property type="component" value="Unassembled WGS sequence"/>
</dbReference>
<reference evidence="4" key="1">
    <citation type="journal article" date="2023" name="G3 (Bethesda)">
        <title>A reference genome for the long-term kleptoplast-retaining sea slug Elysia crispata morphotype clarki.</title>
        <authorList>
            <person name="Eastman K.E."/>
            <person name="Pendleton A.L."/>
            <person name="Shaikh M.A."/>
            <person name="Suttiyut T."/>
            <person name="Ogas R."/>
            <person name="Tomko P."/>
            <person name="Gavelis G."/>
            <person name="Widhalm J.R."/>
            <person name="Wisecaver J.H."/>
        </authorList>
    </citation>
    <scope>NUCLEOTIDE SEQUENCE</scope>
    <source>
        <strain evidence="4">ECLA1</strain>
    </source>
</reference>
<evidence type="ECO:0000259" key="3">
    <source>
        <dbReference type="Pfam" id="PF23608"/>
    </source>
</evidence>
<dbReference type="AlphaFoldDB" id="A0AAE1ARK0"/>
<organism evidence="4 5">
    <name type="scientific">Elysia crispata</name>
    <name type="common">lettuce slug</name>
    <dbReference type="NCBI Taxonomy" id="231223"/>
    <lineage>
        <taxon>Eukaryota</taxon>
        <taxon>Metazoa</taxon>
        <taxon>Spiralia</taxon>
        <taxon>Lophotrochozoa</taxon>
        <taxon>Mollusca</taxon>
        <taxon>Gastropoda</taxon>
        <taxon>Heterobranchia</taxon>
        <taxon>Euthyneura</taxon>
        <taxon>Panpulmonata</taxon>
        <taxon>Sacoglossa</taxon>
        <taxon>Placobranchoidea</taxon>
        <taxon>Plakobranchidae</taxon>
        <taxon>Elysia</taxon>
    </lineage>
</organism>
<keyword evidence="2" id="KW-1003">Cell membrane</keyword>
<name>A0AAE1ARK0_9GAST</name>